<keyword evidence="1" id="KW-0472">Membrane</keyword>
<keyword evidence="1" id="KW-1133">Transmembrane helix</keyword>
<keyword evidence="3" id="KW-1185">Reference proteome</keyword>
<dbReference type="Proteomes" id="UP000054010">
    <property type="component" value="Unassembled WGS sequence"/>
</dbReference>
<evidence type="ECO:0000313" key="3">
    <source>
        <dbReference type="Proteomes" id="UP000054010"/>
    </source>
</evidence>
<evidence type="ECO:0008006" key="4">
    <source>
        <dbReference type="Google" id="ProtNLM"/>
    </source>
</evidence>
<keyword evidence="1" id="KW-0812">Transmembrane</keyword>
<name>E1IAX9_9CHLR</name>
<evidence type="ECO:0000313" key="2">
    <source>
        <dbReference type="EMBL" id="EFO81625.1"/>
    </source>
</evidence>
<feature type="transmembrane region" description="Helical" evidence="1">
    <location>
        <begin position="31"/>
        <end position="50"/>
    </location>
</feature>
<feature type="transmembrane region" description="Helical" evidence="1">
    <location>
        <begin position="122"/>
        <end position="143"/>
    </location>
</feature>
<dbReference type="STRING" id="765420.OSCT_0480"/>
<dbReference type="OrthoDB" id="165844at2"/>
<feature type="transmembrane region" description="Helical" evidence="1">
    <location>
        <begin position="56"/>
        <end position="77"/>
    </location>
</feature>
<feature type="transmembrane region" description="Helical" evidence="1">
    <location>
        <begin position="189"/>
        <end position="210"/>
    </location>
</feature>
<protein>
    <recommendedName>
        <fullName evidence="4">Phosphoesterase PA-phosphatase related protein</fullName>
    </recommendedName>
</protein>
<comment type="caution">
    <text evidence="2">The sequence shown here is derived from an EMBL/GenBank/DDBJ whole genome shotgun (WGS) entry which is preliminary data.</text>
</comment>
<reference evidence="2 3" key="1">
    <citation type="journal article" date="2011" name="J. Bacteriol.">
        <title>Draft genome sequence of the anoxygenic filamentous phototrophic bacterium Oscillochloris trichoides subsp. DG-6.</title>
        <authorList>
            <person name="Kuznetsov B.B."/>
            <person name="Ivanovsky R.N."/>
            <person name="Keppen O.I."/>
            <person name="Sukhacheva M.V."/>
            <person name="Bumazhkin B.K."/>
            <person name="Patutina E.O."/>
            <person name="Beletsky A.V."/>
            <person name="Mardanov A.V."/>
            <person name="Baslerov R.V."/>
            <person name="Panteleeva A.N."/>
            <person name="Kolganova T.V."/>
            <person name="Ravin N.V."/>
            <person name="Skryabin K.G."/>
        </authorList>
    </citation>
    <scope>NUCLEOTIDE SEQUENCE [LARGE SCALE GENOMIC DNA]</scope>
    <source>
        <strain evidence="2 3">DG-6</strain>
    </source>
</reference>
<accession>E1IAX9</accession>
<proteinExistence type="predicted"/>
<dbReference type="CDD" id="cd01610">
    <property type="entry name" value="PAP2_like"/>
    <property type="match status" value="1"/>
</dbReference>
<organism evidence="2 3">
    <name type="scientific">Oscillochloris trichoides DG-6</name>
    <dbReference type="NCBI Taxonomy" id="765420"/>
    <lineage>
        <taxon>Bacteria</taxon>
        <taxon>Bacillati</taxon>
        <taxon>Chloroflexota</taxon>
        <taxon>Chloroflexia</taxon>
        <taxon>Chloroflexales</taxon>
        <taxon>Chloroflexineae</taxon>
        <taxon>Oscillochloridaceae</taxon>
        <taxon>Oscillochloris</taxon>
    </lineage>
</organism>
<dbReference type="AlphaFoldDB" id="E1IAX9"/>
<gene>
    <name evidence="2" type="ORF">OSCT_0480</name>
</gene>
<evidence type="ECO:0000256" key="1">
    <source>
        <dbReference type="SAM" id="Phobius"/>
    </source>
</evidence>
<dbReference type="eggNOG" id="COG0671">
    <property type="taxonomic scope" value="Bacteria"/>
</dbReference>
<dbReference type="HOGENOM" id="CLU_093776_0_1_0"/>
<sequence length="213" mass="23090">MTQQHDLTAEALRRGAVPGRGYAVARTISQIFHPVILSVLSIFIVGIMGVEPLTRGLMWASFCTVLQVVPPTIFFMIRLRQGAYTDDDVSDRTQRNELYLFGMVTVLVGVGLLTLLKAPLPFIALLSSAALLNGTSWVINLFWKISVHSAGIGSTATIAAIYSEPLGFLLWVGAISLGWARLRTRNHTLMQVIAGLALSCACVVGSYLLFGLI</sequence>
<feature type="transmembrane region" description="Helical" evidence="1">
    <location>
        <begin position="155"/>
        <end position="177"/>
    </location>
</feature>
<feature type="transmembrane region" description="Helical" evidence="1">
    <location>
        <begin position="98"/>
        <end position="116"/>
    </location>
</feature>
<dbReference type="EMBL" id="ADVR01000008">
    <property type="protein sequence ID" value="EFO81625.1"/>
    <property type="molecule type" value="Genomic_DNA"/>
</dbReference>